<organism evidence="2 3">
    <name type="scientific">Nonomuraea endophytica</name>
    <dbReference type="NCBI Taxonomy" id="714136"/>
    <lineage>
        <taxon>Bacteria</taxon>
        <taxon>Bacillati</taxon>
        <taxon>Actinomycetota</taxon>
        <taxon>Actinomycetes</taxon>
        <taxon>Streptosporangiales</taxon>
        <taxon>Streptosporangiaceae</taxon>
        <taxon>Nonomuraea</taxon>
    </lineage>
</organism>
<evidence type="ECO:0000313" key="2">
    <source>
        <dbReference type="EMBL" id="MBB5079756.1"/>
    </source>
</evidence>
<dbReference type="PROSITE" id="PS51340">
    <property type="entry name" value="MOSC"/>
    <property type="match status" value="1"/>
</dbReference>
<dbReference type="Gene3D" id="2.40.33.20">
    <property type="entry name" value="PK beta-barrel domain-like"/>
    <property type="match status" value="1"/>
</dbReference>
<dbReference type="InterPro" id="IPR005303">
    <property type="entry name" value="MOCOS_middle"/>
</dbReference>
<feature type="domain" description="MOSC" evidence="1">
    <location>
        <begin position="89"/>
        <end position="256"/>
    </location>
</feature>
<gene>
    <name evidence="2" type="ORF">HNR40_005242</name>
</gene>
<evidence type="ECO:0000259" key="1">
    <source>
        <dbReference type="PROSITE" id="PS51340"/>
    </source>
</evidence>
<accession>A0A7W8A553</accession>
<dbReference type="Pfam" id="PF03476">
    <property type="entry name" value="MOSC_N"/>
    <property type="match status" value="1"/>
</dbReference>
<dbReference type="Proteomes" id="UP000568380">
    <property type="component" value="Unassembled WGS sequence"/>
</dbReference>
<dbReference type="SUPFAM" id="SSF50800">
    <property type="entry name" value="PK beta-barrel domain-like"/>
    <property type="match status" value="1"/>
</dbReference>
<dbReference type="RefSeq" id="WP_184965647.1">
    <property type="nucleotide sequence ID" value="NZ_JACHIN010000007.1"/>
</dbReference>
<reference evidence="2 3" key="1">
    <citation type="submission" date="2020-08" db="EMBL/GenBank/DDBJ databases">
        <title>Genomic Encyclopedia of Type Strains, Phase IV (KMG-IV): sequencing the most valuable type-strain genomes for metagenomic binning, comparative biology and taxonomic classification.</title>
        <authorList>
            <person name="Goeker M."/>
        </authorList>
    </citation>
    <scope>NUCLEOTIDE SEQUENCE [LARGE SCALE GENOMIC DNA]</scope>
    <source>
        <strain evidence="2 3">DSM 45385</strain>
    </source>
</reference>
<dbReference type="AlphaFoldDB" id="A0A7W8A553"/>
<dbReference type="InterPro" id="IPR005302">
    <property type="entry name" value="MoCF_Sase_C"/>
</dbReference>
<name>A0A7W8A553_9ACTN</name>
<dbReference type="GO" id="GO:0030151">
    <property type="term" value="F:molybdenum ion binding"/>
    <property type="evidence" value="ECO:0007669"/>
    <property type="project" value="InterPro"/>
</dbReference>
<dbReference type="InterPro" id="IPR011037">
    <property type="entry name" value="Pyrv_Knase-like_insert_dom_sf"/>
</dbReference>
<evidence type="ECO:0000313" key="3">
    <source>
        <dbReference type="Proteomes" id="UP000568380"/>
    </source>
</evidence>
<dbReference type="EMBL" id="JACHIN010000007">
    <property type="protein sequence ID" value="MBB5079756.1"/>
    <property type="molecule type" value="Genomic_DNA"/>
</dbReference>
<dbReference type="GO" id="GO:0030170">
    <property type="term" value="F:pyridoxal phosphate binding"/>
    <property type="evidence" value="ECO:0007669"/>
    <property type="project" value="InterPro"/>
</dbReference>
<comment type="caution">
    <text evidence="2">The sequence shown here is derived from an EMBL/GenBank/DDBJ whole genome shotgun (WGS) entry which is preliminary data.</text>
</comment>
<protein>
    <recommendedName>
        <fullName evidence="1">MOSC domain-containing protein</fullName>
    </recommendedName>
</protein>
<dbReference type="GO" id="GO:0003824">
    <property type="term" value="F:catalytic activity"/>
    <property type="evidence" value="ECO:0007669"/>
    <property type="project" value="InterPro"/>
</dbReference>
<keyword evidence="3" id="KW-1185">Reference proteome</keyword>
<sequence>MSDLVGVVGALRRYPVKSMLGEDLDTGEITERGLSGDRVRAVVDVSTGKVASAKNPRLWRDLLTLDGVAPPGDAELSKLFGREVRLADTPPPQAELERSIPEEVLRQGVEQEVGHTITYLAAAAPGTFFDFAPLHLITTSTVRRIGELSARGHMEALRYRPNLVIDTPGDGFPENTWAGARLRLGSAELEVIVASPRCAVPTLAHGELPRDTDALRTVARHNRVEVFDMGEQPCAGVYARVLRPGEVRVGDEVRLTPAA</sequence>
<dbReference type="Pfam" id="PF03473">
    <property type="entry name" value="MOSC"/>
    <property type="match status" value="1"/>
</dbReference>
<proteinExistence type="predicted"/>